<feature type="compositionally biased region" description="Polar residues" evidence="5">
    <location>
        <begin position="396"/>
        <end position="414"/>
    </location>
</feature>
<proteinExistence type="predicted"/>
<dbReference type="Gene3D" id="3.20.200.10">
    <property type="entry name" value="MHCK/EF2 kinase"/>
    <property type="match status" value="1"/>
</dbReference>
<evidence type="ECO:0000256" key="5">
    <source>
        <dbReference type="SAM" id="MobiDB-lite"/>
    </source>
</evidence>
<dbReference type="EMBL" id="CAVNYO010000110">
    <property type="protein sequence ID" value="CAK5266760.1"/>
    <property type="molecule type" value="Genomic_DNA"/>
</dbReference>
<organism evidence="8 9">
    <name type="scientific">Mycena citricolor</name>
    <dbReference type="NCBI Taxonomy" id="2018698"/>
    <lineage>
        <taxon>Eukaryota</taxon>
        <taxon>Fungi</taxon>
        <taxon>Dikarya</taxon>
        <taxon>Basidiomycota</taxon>
        <taxon>Agaricomycotina</taxon>
        <taxon>Agaricomycetes</taxon>
        <taxon>Agaricomycetidae</taxon>
        <taxon>Agaricales</taxon>
        <taxon>Marasmiineae</taxon>
        <taxon>Mycenaceae</taxon>
        <taxon>Mycena</taxon>
    </lineage>
</organism>
<dbReference type="Pfam" id="PF02816">
    <property type="entry name" value="Alpha_kinase"/>
    <property type="match status" value="1"/>
</dbReference>
<sequence length="913" mass="99594">MSGSTLFANFTDDSSDQEPVVCQTGARCYTRDRSDLTKGLLILPGQPRFRVENLSAVSGGRLVCAACHAHYARKASSSVRATFRGDLEGEKESIRQRNIQGRVGGPRVSLPNQPISSSGSSSAPINPGQYSSQGYSAAHSQYAAARGAFTKSAYTGMSPQWITLNIGVRYETRGRPTGQVFGVCYGDTIHEGKNVPATITASEIITAVFDNVAPKLRQAIAQETDSQFVFDESNFLVRDTETWINVHAELPGSSVLYERCLKTSKARADKGQLVFQRPRKPFQFALVIDAKEWLRYENYRDARELDTLSIQDNADTVSSALRSHMVQRAPEPSALKLTVLSAAETTKEPSNGCLTRSKTKSKTATASSFSSVRPSRSAPSLQDFTQPDQALPESPLPSSGTREISSQESSSKIATSKKRAASPIDDYHPVDQQRLRKALSIGGSFPNIARALHTTEIIQFFRITGTSDLNNLLANGGQKFVCDIAKAEAGTLSLQPSEKPLGIGSFKSAHSAFLTLSTLPTTPLGALPNQAVAAKRMFKNNKNTVLIRFNPIDEYAHHVSEANLLFWGTTLLSFVYSFVRNYISKHVAPPGDLPIFEVRFVEAGVALVHNAAADGKSSKMMTSLRRSYLIEELIGTGKFVKYINNNSAVPVPSLPEDLKLLASFLCFTQHVQYEHTGRLVFLSDLQGRFIRSGSLFHTNSIQGSGNLLTDPQVMTSPTLERGLFGGGNSGRFFEKFPEQHVKHSTAGDPHRNPLLHNARCFPSRNLNDLEPSPFCVEESAPPPQMAPLMPELSLDLMPSPTAPLAQRCAYCGTMTAPASTHDPAASFILCHTCTVYLSQRDKPPPRRLRERLDFVAPEQGNGTREGGASPEHGTRCAHCGTRATSPQRTHPEGMVECSACGMYARPHGSRRGR</sequence>
<dbReference type="GO" id="GO:0005524">
    <property type="term" value="F:ATP binding"/>
    <property type="evidence" value="ECO:0007669"/>
    <property type="project" value="InterPro"/>
</dbReference>
<feature type="compositionally biased region" description="Low complexity" evidence="5">
    <location>
        <begin position="362"/>
        <end position="380"/>
    </location>
</feature>
<dbReference type="AlphaFoldDB" id="A0AAD2H144"/>
<feature type="domain" description="Alpha-type protein kinase" evidence="7">
    <location>
        <begin position="471"/>
        <end position="769"/>
    </location>
</feature>
<protein>
    <recommendedName>
        <fullName evidence="10">Alpha-type protein kinase domain-containing protein</fullName>
    </recommendedName>
</protein>
<keyword evidence="9" id="KW-1185">Reference proteome</keyword>
<keyword evidence="2" id="KW-0808">Transferase</keyword>
<accession>A0AAD2H144</accession>
<evidence type="ECO:0000256" key="1">
    <source>
        <dbReference type="ARBA" id="ARBA00022527"/>
    </source>
</evidence>
<dbReference type="InterPro" id="IPR013088">
    <property type="entry name" value="Znf_NHR/GATA"/>
</dbReference>
<dbReference type="GO" id="GO:0043565">
    <property type="term" value="F:sequence-specific DNA binding"/>
    <property type="evidence" value="ECO:0007669"/>
    <property type="project" value="InterPro"/>
</dbReference>
<dbReference type="PROSITE" id="PS51158">
    <property type="entry name" value="ALPHA_KINASE"/>
    <property type="match status" value="1"/>
</dbReference>
<dbReference type="PROSITE" id="PS50114">
    <property type="entry name" value="GATA_ZN_FINGER_2"/>
    <property type="match status" value="1"/>
</dbReference>
<evidence type="ECO:0008006" key="10">
    <source>
        <dbReference type="Google" id="ProtNLM"/>
    </source>
</evidence>
<dbReference type="SUPFAM" id="SSF57716">
    <property type="entry name" value="Glucocorticoid receptor-like (DNA-binding domain)"/>
    <property type="match status" value="1"/>
</dbReference>
<name>A0AAD2H144_9AGAR</name>
<dbReference type="GO" id="GO:0008270">
    <property type="term" value="F:zinc ion binding"/>
    <property type="evidence" value="ECO:0007669"/>
    <property type="project" value="UniProtKB-KW"/>
</dbReference>
<keyword evidence="1" id="KW-0723">Serine/threonine-protein kinase</keyword>
<keyword evidence="3" id="KW-0418">Kinase</keyword>
<keyword evidence="4" id="KW-0479">Metal-binding</keyword>
<evidence type="ECO:0000256" key="2">
    <source>
        <dbReference type="ARBA" id="ARBA00022679"/>
    </source>
</evidence>
<evidence type="ECO:0000313" key="9">
    <source>
        <dbReference type="Proteomes" id="UP001295794"/>
    </source>
</evidence>
<dbReference type="InterPro" id="IPR011009">
    <property type="entry name" value="Kinase-like_dom_sf"/>
</dbReference>
<dbReference type="Gene3D" id="3.30.50.10">
    <property type="entry name" value="Erythroid Transcription Factor GATA-1, subunit A"/>
    <property type="match status" value="1"/>
</dbReference>
<dbReference type="GO" id="GO:0006355">
    <property type="term" value="P:regulation of DNA-templated transcription"/>
    <property type="evidence" value="ECO:0007669"/>
    <property type="project" value="InterPro"/>
</dbReference>
<reference evidence="8" key="1">
    <citation type="submission" date="2023-11" db="EMBL/GenBank/DDBJ databases">
        <authorList>
            <person name="De Vega J J."/>
            <person name="De Vega J J."/>
        </authorList>
    </citation>
    <scope>NUCLEOTIDE SEQUENCE</scope>
</reference>
<feature type="region of interest" description="Disordered" evidence="5">
    <location>
        <begin position="91"/>
        <end position="132"/>
    </location>
</feature>
<evidence type="ECO:0000256" key="3">
    <source>
        <dbReference type="ARBA" id="ARBA00022777"/>
    </source>
</evidence>
<feature type="domain" description="GATA-type" evidence="6">
    <location>
        <begin position="870"/>
        <end position="913"/>
    </location>
</feature>
<evidence type="ECO:0000259" key="6">
    <source>
        <dbReference type="PROSITE" id="PS50114"/>
    </source>
</evidence>
<evidence type="ECO:0000259" key="7">
    <source>
        <dbReference type="PROSITE" id="PS51158"/>
    </source>
</evidence>
<dbReference type="Proteomes" id="UP001295794">
    <property type="component" value="Unassembled WGS sequence"/>
</dbReference>
<dbReference type="SUPFAM" id="SSF56112">
    <property type="entry name" value="Protein kinase-like (PK-like)"/>
    <property type="match status" value="1"/>
</dbReference>
<dbReference type="InterPro" id="IPR004166">
    <property type="entry name" value="a-kinase_dom"/>
</dbReference>
<evidence type="ECO:0000256" key="4">
    <source>
        <dbReference type="PROSITE-ProRule" id="PRU00094"/>
    </source>
</evidence>
<keyword evidence="4" id="KW-0862">Zinc</keyword>
<evidence type="ECO:0000313" key="8">
    <source>
        <dbReference type="EMBL" id="CAK5266760.1"/>
    </source>
</evidence>
<keyword evidence="4" id="KW-0863">Zinc-finger</keyword>
<dbReference type="InterPro" id="IPR000679">
    <property type="entry name" value="Znf_GATA"/>
</dbReference>
<gene>
    <name evidence="8" type="ORF">MYCIT1_LOCUS8698</name>
</gene>
<comment type="caution">
    <text evidence="8">The sequence shown here is derived from an EMBL/GenBank/DDBJ whole genome shotgun (WGS) entry which is preliminary data.</text>
</comment>
<feature type="region of interest" description="Disordered" evidence="5">
    <location>
        <begin position="346"/>
        <end position="425"/>
    </location>
</feature>
<dbReference type="GO" id="GO:0004674">
    <property type="term" value="F:protein serine/threonine kinase activity"/>
    <property type="evidence" value="ECO:0007669"/>
    <property type="project" value="UniProtKB-KW"/>
</dbReference>